<evidence type="ECO:0000313" key="3">
    <source>
        <dbReference type="Proteomes" id="UP001221142"/>
    </source>
</evidence>
<dbReference type="AlphaFoldDB" id="A0AAD7FRL7"/>
<accession>A0AAD7FRL7</accession>
<keyword evidence="3" id="KW-1185">Reference proteome</keyword>
<reference evidence="2" key="1">
    <citation type="submission" date="2023-03" db="EMBL/GenBank/DDBJ databases">
        <title>Massive genome expansion in bonnet fungi (Mycena s.s.) driven by repeated elements and novel gene families across ecological guilds.</title>
        <authorList>
            <consortium name="Lawrence Berkeley National Laboratory"/>
            <person name="Harder C.B."/>
            <person name="Miyauchi S."/>
            <person name="Viragh M."/>
            <person name="Kuo A."/>
            <person name="Thoen E."/>
            <person name="Andreopoulos B."/>
            <person name="Lu D."/>
            <person name="Skrede I."/>
            <person name="Drula E."/>
            <person name="Henrissat B."/>
            <person name="Morin E."/>
            <person name="Kohler A."/>
            <person name="Barry K."/>
            <person name="LaButti K."/>
            <person name="Morin E."/>
            <person name="Salamov A."/>
            <person name="Lipzen A."/>
            <person name="Mereny Z."/>
            <person name="Hegedus B."/>
            <person name="Baldrian P."/>
            <person name="Stursova M."/>
            <person name="Weitz H."/>
            <person name="Taylor A."/>
            <person name="Grigoriev I.V."/>
            <person name="Nagy L.G."/>
            <person name="Martin F."/>
            <person name="Kauserud H."/>
        </authorList>
    </citation>
    <scope>NUCLEOTIDE SEQUENCE</scope>
    <source>
        <strain evidence="2">9284</strain>
    </source>
</reference>
<sequence>MKLTYASGEVPLGKPLVITYTAEDGDPPFFIFQALQNGILKQDGLPGPVSNSGAFTVAPGVAGTHVIEAFATSFDGQSDLTIMKQPRGRRRCTICHRPNFYRRYISQAGVVSTSFSQPGSVTTLYGLYTNGSSTIIVEEGTSAPSPMASASENATKAPKQVDKAAFAGAGIGAAIVLAVLFVILLVRRRTKRQLRTAMLDGSFTERPNSPTPIV</sequence>
<organism evidence="2 3">
    <name type="scientific">Roridomyces roridus</name>
    <dbReference type="NCBI Taxonomy" id="1738132"/>
    <lineage>
        <taxon>Eukaryota</taxon>
        <taxon>Fungi</taxon>
        <taxon>Dikarya</taxon>
        <taxon>Basidiomycota</taxon>
        <taxon>Agaricomycotina</taxon>
        <taxon>Agaricomycetes</taxon>
        <taxon>Agaricomycetidae</taxon>
        <taxon>Agaricales</taxon>
        <taxon>Marasmiineae</taxon>
        <taxon>Mycenaceae</taxon>
        <taxon>Roridomyces</taxon>
    </lineage>
</organism>
<dbReference type="EMBL" id="JARKIF010000007">
    <property type="protein sequence ID" value="KAJ7635183.1"/>
    <property type="molecule type" value="Genomic_DNA"/>
</dbReference>
<evidence type="ECO:0000256" key="1">
    <source>
        <dbReference type="SAM" id="Phobius"/>
    </source>
</evidence>
<proteinExistence type="predicted"/>
<dbReference type="Proteomes" id="UP001221142">
    <property type="component" value="Unassembled WGS sequence"/>
</dbReference>
<comment type="caution">
    <text evidence="2">The sequence shown here is derived from an EMBL/GenBank/DDBJ whole genome shotgun (WGS) entry which is preliminary data.</text>
</comment>
<gene>
    <name evidence="2" type="ORF">FB45DRAFT_865735</name>
</gene>
<keyword evidence="1" id="KW-0812">Transmembrane</keyword>
<protein>
    <submittedName>
        <fullName evidence="2">Uncharacterized protein</fullName>
    </submittedName>
</protein>
<keyword evidence="1" id="KW-1133">Transmembrane helix</keyword>
<name>A0AAD7FRL7_9AGAR</name>
<keyword evidence="1" id="KW-0472">Membrane</keyword>
<evidence type="ECO:0000313" key="2">
    <source>
        <dbReference type="EMBL" id="KAJ7635183.1"/>
    </source>
</evidence>
<feature type="transmembrane region" description="Helical" evidence="1">
    <location>
        <begin position="164"/>
        <end position="186"/>
    </location>
</feature>